<dbReference type="InterPro" id="IPR027417">
    <property type="entry name" value="P-loop_NTPase"/>
</dbReference>
<dbReference type="GO" id="GO:0097002">
    <property type="term" value="C:mitochondrial inner boundary membrane"/>
    <property type="evidence" value="ECO:0007669"/>
    <property type="project" value="UniProtKB-ARBA"/>
</dbReference>
<keyword evidence="15 19" id="KW-0472">Membrane</keyword>
<dbReference type="GO" id="GO:0034982">
    <property type="term" value="P:mitochondrial protein processing"/>
    <property type="evidence" value="ECO:0007669"/>
    <property type="project" value="TreeGrafter"/>
</dbReference>
<dbReference type="RefSeq" id="XP_062875427.1">
    <property type="nucleotide sequence ID" value="XM_063019357.1"/>
</dbReference>
<keyword evidence="8" id="KW-0547">Nucleotide-binding</keyword>
<evidence type="ECO:0000256" key="3">
    <source>
        <dbReference type="ARBA" id="ARBA00010044"/>
    </source>
</evidence>
<evidence type="ECO:0000256" key="15">
    <source>
        <dbReference type="ARBA" id="ARBA00023136"/>
    </source>
</evidence>
<dbReference type="Proteomes" id="UP001338582">
    <property type="component" value="Chromosome 1"/>
</dbReference>
<keyword evidence="11" id="KW-0067">ATP-binding</keyword>
<dbReference type="PANTHER" id="PTHR43655:SF2">
    <property type="entry name" value="AFG3 LIKE MATRIX AAA PEPTIDASE SUBUNIT 2, ISOFORM A"/>
    <property type="match status" value="1"/>
</dbReference>
<evidence type="ECO:0000256" key="16">
    <source>
        <dbReference type="ARBA" id="ARBA00048778"/>
    </source>
</evidence>
<dbReference type="FunFam" id="1.10.8.60:FF:000019">
    <property type="entry name" value="AFG3-like AAA ATPase 2"/>
    <property type="match status" value="1"/>
</dbReference>
<comment type="cofactor">
    <cofactor evidence="1">
        <name>Zn(2+)</name>
        <dbReference type="ChEBI" id="CHEBI:29105"/>
    </cofactor>
</comment>
<dbReference type="InterPro" id="IPR050928">
    <property type="entry name" value="ATP-dep_Zn_Metalloprotease"/>
</dbReference>
<dbReference type="AlphaFoldDB" id="A0AAX4H598"/>
<dbReference type="GO" id="GO:0065003">
    <property type="term" value="P:protein-containing complex assembly"/>
    <property type="evidence" value="ECO:0007669"/>
    <property type="project" value="UniProtKB-ARBA"/>
</dbReference>
<feature type="region of interest" description="Disordered" evidence="18">
    <location>
        <begin position="781"/>
        <end position="800"/>
    </location>
</feature>
<evidence type="ECO:0000256" key="8">
    <source>
        <dbReference type="ARBA" id="ARBA00022741"/>
    </source>
</evidence>
<dbReference type="InterPro" id="IPR005936">
    <property type="entry name" value="FtsH"/>
</dbReference>
<dbReference type="Gene3D" id="3.40.50.300">
    <property type="entry name" value="P-loop containing nucleotide triphosphate hydrolases"/>
    <property type="match status" value="1"/>
</dbReference>
<feature type="region of interest" description="Disordered" evidence="18">
    <location>
        <begin position="42"/>
        <end position="94"/>
    </location>
</feature>
<dbReference type="SUPFAM" id="SSF52540">
    <property type="entry name" value="P-loop containing nucleoside triphosphate hydrolases"/>
    <property type="match status" value="1"/>
</dbReference>
<evidence type="ECO:0000313" key="22">
    <source>
        <dbReference type="Proteomes" id="UP001338582"/>
    </source>
</evidence>
<feature type="transmembrane region" description="Helical" evidence="19">
    <location>
        <begin position="240"/>
        <end position="260"/>
    </location>
</feature>
<dbReference type="InterPro" id="IPR037219">
    <property type="entry name" value="Peptidase_M41-like"/>
</dbReference>
<dbReference type="SUPFAM" id="SSF140990">
    <property type="entry name" value="FtsH protease domain-like"/>
    <property type="match status" value="1"/>
</dbReference>
<name>A0AAX4H598_9ASCO</name>
<comment type="subunit">
    <text evidence="17">Component of the 850 kDa m-AAA protease complex, a heterohexamer composed of YTA12/RCA1 and YTA10/AFG3. Associates with the prohibitin complex, composed of PHB1 and PHB2, inhibiting the activity of the m-AAA protease complex.</text>
</comment>
<dbReference type="InterPro" id="IPR003959">
    <property type="entry name" value="ATPase_AAA_core"/>
</dbReference>
<dbReference type="GO" id="GO:0004176">
    <property type="term" value="F:ATP-dependent peptidase activity"/>
    <property type="evidence" value="ECO:0007669"/>
    <property type="project" value="InterPro"/>
</dbReference>
<dbReference type="InterPro" id="IPR000642">
    <property type="entry name" value="Peptidase_M41"/>
</dbReference>
<dbReference type="Gene3D" id="1.20.58.760">
    <property type="entry name" value="Peptidase M41"/>
    <property type="match status" value="1"/>
</dbReference>
<sequence length="800" mass="88996">MKPLFTRRSLLVAHSLKNGFLPRSQTWRSMLIPAKNWTGTRSFTQSQIIRNSHKTPDSNKELGNKDSDDKEKNKQTKKKTPAEEEAQRQKEMEDKFRKDIEEQIKKRFQGNAPNIKMINVDGQQIAKGALVISTVVLLLTFFLVSNQQKDELSFQDFQTRYLEKGLVQKLNVVNRFAVEAELIPGAFSDETVRGPNGTPIVTFTIGSIEVFEETMKEIQDKLSIPTEERLPILYVERGSLWNLILPVLPTVLLIGGLYYITAKRMGLMGANGGPGGIFKIGKSNAKLFNQETDVKIKFKDVAGCEESKEEIMEFVKFLQNPQKYEKLGAKIPRGAILSGSPGTGKTLLAKATAGEAGVPFLSVSGSEFVEMYVGVGASRVRDLFKTAREMAPAIIFVDEIDAIGRERGNGKMGGNDERENTLNQLLVEMDGFEASDHVVVLAGTNRVDILDKALLRPGRFDRHITIDTPDGEGRKAIFKVHLSKITLKAVEDIKASNKGTEFSKYKLEVDDAIEFLAGRLSALTPGFAGADIANCCNEGALIAARDDANSVDMHHFEQAIERVIAGLEKKSRILSPQEKKTVAYHEAGHAICGWFLQYADPLVKVSIIPRGQGALGYAQFLPKEQYLTSDVQFMHKIIMALGGRVSEELHFPTVTSGASDDFKKVTGMARHMVVKLGMSKRIGNITFDEEDGSEGFKVHNTYSESTALAIDEEVKRIIDEAYAQCKELLTEKLELVDKVAEEVYAKEVLTREDMIRLVGPRPFPDQNEAFDKYLKGQDAFKKLPKQVDEADKKGNSDTME</sequence>
<dbReference type="KEGG" id="asau:88171333"/>
<organism evidence="21 22">
    <name type="scientific">Australozyma saopauloensis</name>
    <dbReference type="NCBI Taxonomy" id="291208"/>
    <lineage>
        <taxon>Eukaryota</taxon>
        <taxon>Fungi</taxon>
        <taxon>Dikarya</taxon>
        <taxon>Ascomycota</taxon>
        <taxon>Saccharomycotina</taxon>
        <taxon>Pichiomycetes</taxon>
        <taxon>Metschnikowiaceae</taxon>
        <taxon>Australozyma</taxon>
    </lineage>
</organism>
<evidence type="ECO:0000256" key="18">
    <source>
        <dbReference type="SAM" id="MobiDB-lite"/>
    </source>
</evidence>
<gene>
    <name evidence="21" type="ORF">PUMCH_000264</name>
</gene>
<evidence type="ECO:0000256" key="6">
    <source>
        <dbReference type="ARBA" id="ARBA00022692"/>
    </source>
</evidence>
<comment type="subcellular location">
    <subcellularLocation>
        <location evidence="2">Mitochondrion membrane</location>
        <topology evidence="2">Multi-pass membrane protein</topology>
    </subcellularLocation>
</comment>
<accession>A0AAX4H598</accession>
<dbReference type="HAMAP" id="MF_01458">
    <property type="entry name" value="FtsH"/>
    <property type="match status" value="1"/>
</dbReference>
<comment type="similarity">
    <text evidence="4">In the N-terminal section; belongs to the AAA ATPase family.</text>
</comment>
<dbReference type="FunFam" id="3.40.50.300:FF:000001">
    <property type="entry name" value="ATP-dependent zinc metalloprotease FtsH"/>
    <property type="match status" value="1"/>
</dbReference>
<feature type="domain" description="AAA+ ATPase" evidence="20">
    <location>
        <begin position="331"/>
        <end position="470"/>
    </location>
</feature>
<evidence type="ECO:0000256" key="2">
    <source>
        <dbReference type="ARBA" id="ARBA00004225"/>
    </source>
</evidence>
<keyword evidence="7" id="KW-0479">Metal-binding</keyword>
<keyword evidence="22" id="KW-1185">Reference proteome</keyword>
<comment type="similarity">
    <text evidence="3">In the C-terminal section; belongs to the peptidase M41 family.</text>
</comment>
<evidence type="ECO:0000256" key="5">
    <source>
        <dbReference type="ARBA" id="ARBA00022670"/>
    </source>
</evidence>
<evidence type="ECO:0000256" key="14">
    <source>
        <dbReference type="ARBA" id="ARBA00023128"/>
    </source>
</evidence>
<dbReference type="SMART" id="SM00382">
    <property type="entry name" value="AAA"/>
    <property type="match status" value="1"/>
</dbReference>
<evidence type="ECO:0000256" key="1">
    <source>
        <dbReference type="ARBA" id="ARBA00001947"/>
    </source>
</evidence>
<feature type="compositionally biased region" description="Basic and acidic residues" evidence="18">
    <location>
        <begin position="54"/>
        <end position="94"/>
    </location>
</feature>
<dbReference type="PANTHER" id="PTHR43655">
    <property type="entry name" value="ATP-DEPENDENT PROTEASE"/>
    <property type="match status" value="1"/>
</dbReference>
<dbReference type="GO" id="GO:0006465">
    <property type="term" value="P:signal peptide processing"/>
    <property type="evidence" value="ECO:0007669"/>
    <property type="project" value="UniProtKB-ARBA"/>
</dbReference>
<dbReference type="GO" id="GO:0140567">
    <property type="term" value="F:membrane protein dislocase activity"/>
    <property type="evidence" value="ECO:0007669"/>
    <property type="project" value="UniProtKB-ARBA"/>
</dbReference>
<reference evidence="21 22" key="1">
    <citation type="submission" date="2023-10" db="EMBL/GenBank/DDBJ databases">
        <title>Draft Genome Sequence of Candida saopaulonensis from a very Premature Infant with Sepsis.</title>
        <authorList>
            <person name="Ning Y."/>
            <person name="Dai R."/>
            <person name="Xiao M."/>
            <person name="Xu Y."/>
            <person name="Yan Q."/>
            <person name="Zhang L."/>
        </authorList>
    </citation>
    <scope>NUCLEOTIDE SEQUENCE [LARGE SCALE GENOMIC DNA]</scope>
    <source>
        <strain evidence="21 22">19XY460</strain>
    </source>
</reference>
<keyword evidence="13" id="KW-0482">Metalloprotease</keyword>
<evidence type="ECO:0000256" key="7">
    <source>
        <dbReference type="ARBA" id="ARBA00022723"/>
    </source>
</evidence>
<dbReference type="GO" id="GO:0005745">
    <property type="term" value="C:m-AAA complex"/>
    <property type="evidence" value="ECO:0007669"/>
    <property type="project" value="TreeGrafter"/>
</dbReference>
<evidence type="ECO:0000256" key="13">
    <source>
        <dbReference type="ARBA" id="ARBA00023049"/>
    </source>
</evidence>
<dbReference type="CDD" id="cd19501">
    <property type="entry name" value="RecA-like_FtsH"/>
    <property type="match status" value="1"/>
</dbReference>
<dbReference type="GO" id="GO:0004222">
    <property type="term" value="F:metalloendopeptidase activity"/>
    <property type="evidence" value="ECO:0007669"/>
    <property type="project" value="InterPro"/>
</dbReference>
<proteinExistence type="inferred from homology"/>
<dbReference type="Gene3D" id="3.40.1690.20">
    <property type="match status" value="1"/>
</dbReference>
<dbReference type="GO" id="GO:0016887">
    <property type="term" value="F:ATP hydrolysis activity"/>
    <property type="evidence" value="ECO:0007669"/>
    <property type="project" value="InterPro"/>
</dbReference>
<dbReference type="GO" id="GO:0030163">
    <property type="term" value="P:protein catabolic process"/>
    <property type="evidence" value="ECO:0007669"/>
    <property type="project" value="UniProtKB-ARBA"/>
</dbReference>
<dbReference type="EMBL" id="CP138894">
    <property type="protein sequence ID" value="WPK23040.1"/>
    <property type="molecule type" value="Genomic_DNA"/>
</dbReference>
<dbReference type="GO" id="GO:0005524">
    <property type="term" value="F:ATP binding"/>
    <property type="evidence" value="ECO:0007669"/>
    <property type="project" value="UniProtKB-KW"/>
</dbReference>
<evidence type="ECO:0000256" key="19">
    <source>
        <dbReference type="SAM" id="Phobius"/>
    </source>
</evidence>
<evidence type="ECO:0000256" key="4">
    <source>
        <dbReference type="ARBA" id="ARBA00010550"/>
    </source>
</evidence>
<evidence type="ECO:0000313" key="21">
    <source>
        <dbReference type="EMBL" id="WPK23040.1"/>
    </source>
</evidence>
<evidence type="ECO:0000256" key="17">
    <source>
        <dbReference type="ARBA" id="ARBA00065348"/>
    </source>
</evidence>
<dbReference type="PROSITE" id="PS00674">
    <property type="entry name" value="AAA"/>
    <property type="match status" value="1"/>
</dbReference>
<dbReference type="GO" id="GO:0008270">
    <property type="term" value="F:zinc ion binding"/>
    <property type="evidence" value="ECO:0007669"/>
    <property type="project" value="InterPro"/>
</dbReference>
<dbReference type="InterPro" id="IPR003960">
    <property type="entry name" value="ATPase_AAA_CS"/>
</dbReference>
<dbReference type="InterPro" id="IPR011546">
    <property type="entry name" value="Pept_M41_FtsH_extracell"/>
</dbReference>
<feature type="transmembrane region" description="Helical" evidence="19">
    <location>
        <begin position="125"/>
        <end position="144"/>
    </location>
</feature>
<keyword evidence="10" id="KW-0862">Zinc</keyword>
<evidence type="ECO:0000256" key="11">
    <source>
        <dbReference type="ARBA" id="ARBA00022840"/>
    </source>
</evidence>
<keyword evidence="12 19" id="KW-1133">Transmembrane helix</keyword>
<evidence type="ECO:0000259" key="20">
    <source>
        <dbReference type="SMART" id="SM00382"/>
    </source>
</evidence>
<dbReference type="GeneID" id="88171333"/>
<dbReference type="Pfam" id="PF17862">
    <property type="entry name" value="AAA_lid_3"/>
    <property type="match status" value="1"/>
</dbReference>
<dbReference type="FunFam" id="1.20.58.760:FF:000003">
    <property type="entry name" value="AFG3-like AAA ATPase 2"/>
    <property type="match status" value="1"/>
</dbReference>
<keyword evidence="6 19" id="KW-0812">Transmembrane</keyword>
<keyword evidence="5" id="KW-0645">Protease</keyword>
<dbReference type="Gene3D" id="1.10.8.60">
    <property type="match status" value="1"/>
</dbReference>
<dbReference type="Pfam" id="PF01434">
    <property type="entry name" value="Peptidase_M41"/>
    <property type="match status" value="1"/>
</dbReference>
<protein>
    <recommendedName>
        <fullName evidence="20">AAA+ ATPase domain-containing protein</fullName>
    </recommendedName>
</protein>
<keyword evidence="9" id="KW-0378">Hydrolase</keyword>
<evidence type="ECO:0000256" key="10">
    <source>
        <dbReference type="ARBA" id="ARBA00022833"/>
    </source>
</evidence>
<dbReference type="Pfam" id="PF06480">
    <property type="entry name" value="FtsH_ext"/>
    <property type="match status" value="1"/>
</dbReference>
<keyword evidence="14" id="KW-0496">Mitochondrion</keyword>
<comment type="catalytic activity">
    <reaction evidence="16">
        <text>ATP + H2O = ADP + phosphate + H(+)</text>
        <dbReference type="Rhea" id="RHEA:13065"/>
        <dbReference type="ChEBI" id="CHEBI:15377"/>
        <dbReference type="ChEBI" id="CHEBI:15378"/>
        <dbReference type="ChEBI" id="CHEBI:30616"/>
        <dbReference type="ChEBI" id="CHEBI:43474"/>
        <dbReference type="ChEBI" id="CHEBI:456216"/>
    </reaction>
    <physiologicalReaction direction="left-to-right" evidence="16">
        <dbReference type="Rhea" id="RHEA:13066"/>
    </physiologicalReaction>
</comment>
<evidence type="ECO:0000256" key="12">
    <source>
        <dbReference type="ARBA" id="ARBA00022989"/>
    </source>
</evidence>
<dbReference type="Pfam" id="PF00004">
    <property type="entry name" value="AAA"/>
    <property type="match status" value="1"/>
</dbReference>
<dbReference type="InterPro" id="IPR041569">
    <property type="entry name" value="AAA_lid_3"/>
</dbReference>
<dbReference type="InterPro" id="IPR003593">
    <property type="entry name" value="AAA+_ATPase"/>
</dbReference>
<evidence type="ECO:0000256" key="9">
    <source>
        <dbReference type="ARBA" id="ARBA00022801"/>
    </source>
</evidence>